<dbReference type="Gene3D" id="1.10.287.1490">
    <property type="match status" value="1"/>
</dbReference>
<comment type="caution">
    <text evidence="4">The sequence shown here is derived from an EMBL/GenBank/DDBJ whole genome shotgun (WGS) entry which is preliminary data.</text>
</comment>
<gene>
    <name evidence="4" type="ORF">RFI_22255</name>
</gene>
<keyword evidence="5" id="KW-1185">Reference proteome</keyword>
<keyword evidence="3" id="KW-1133">Transmembrane helix</keyword>
<dbReference type="Proteomes" id="UP000023152">
    <property type="component" value="Unassembled WGS sequence"/>
</dbReference>
<feature type="region of interest" description="Disordered" evidence="2">
    <location>
        <begin position="1"/>
        <end position="20"/>
    </location>
</feature>
<evidence type="ECO:0000313" key="5">
    <source>
        <dbReference type="Proteomes" id="UP000023152"/>
    </source>
</evidence>
<accession>X6MML9</accession>
<dbReference type="PANTHER" id="PTHR44281:SF2">
    <property type="entry name" value="SPINDLE ASSEMBLY ABNORMAL PROTEIN 6 HOMOLOG"/>
    <property type="match status" value="1"/>
</dbReference>
<keyword evidence="3" id="KW-0472">Membrane</keyword>
<feature type="compositionally biased region" description="Basic and acidic residues" evidence="2">
    <location>
        <begin position="10"/>
        <end position="20"/>
    </location>
</feature>
<dbReference type="OrthoDB" id="49058at2759"/>
<evidence type="ECO:0000256" key="1">
    <source>
        <dbReference type="SAM" id="Coils"/>
    </source>
</evidence>
<dbReference type="EMBL" id="ASPP01019463">
    <property type="protein sequence ID" value="ETO15109.1"/>
    <property type="molecule type" value="Genomic_DNA"/>
</dbReference>
<reference evidence="4 5" key="1">
    <citation type="journal article" date="2013" name="Curr. Biol.">
        <title>The Genome of the Foraminiferan Reticulomyxa filosa.</title>
        <authorList>
            <person name="Glockner G."/>
            <person name="Hulsmann N."/>
            <person name="Schleicher M."/>
            <person name="Noegel A.A."/>
            <person name="Eichinger L."/>
            <person name="Gallinger C."/>
            <person name="Pawlowski J."/>
            <person name="Sierra R."/>
            <person name="Euteneuer U."/>
            <person name="Pillet L."/>
            <person name="Moustafa A."/>
            <person name="Platzer M."/>
            <person name="Groth M."/>
            <person name="Szafranski K."/>
            <person name="Schliwa M."/>
        </authorList>
    </citation>
    <scope>NUCLEOTIDE SEQUENCE [LARGE SCALE GENOMIC DNA]</scope>
</reference>
<feature type="coiled-coil region" evidence="1">
    <location>
        <begin position="25"/>
        <end position="108"/>
    </location>
</feature>
<keyword evidence="1" id="KW-0175">Coiled coil</keyword>
<keyword evidence="3" id="KW-0812">Transmembrane</keyword>
<feature type="coiled-coil region" evidence="1">
    <location>
        <begin position="176"/>
        <end position="252"/>
    </location>
</feature>
<feature type="transmembrane region" description="Helical" evidence="3">
    <location>
        <begin position="407"/>
        <end position="431"/>
    </location>
</feature>
<evidence type="ECO:0000313" key="4">
    <source>
        <dbReference type="EMBL" id="ETO15109.1"/>
    </source>
</evidence>
<evidence type="ECO:0000256" key="3">
    <source>
        <dbReference type="SAM" id="Phobius"/>
    </source>
</evidence>
<protein>
    <submittedName>
        <fullName evidence="4">Uncharacterized protein</fullName>
    </submittedName>
</protein>
<dbReference type="PANTHER" id="PTHR44281">
    <property type="entry name" value="SPINDLE ASSEMBLY ABNORMAL PROTEIN 6 HOMOLOG"/>
    <property type="match status" value="1"/>
</dbReference>
<proteinExistence type="predicted"/>
<organism evidence="4 5">
    <name type="scientific">Reticulomyxa filosa</name>
    <dbReference type="NCBI Taxonomy" id="46433"/>
    <lineage>
        <taxon>Eukaryota</taxon>
        <taxon>Sar</taxon>
        <taxon>Rhizaria</taxon>
        <taxon>Retaria</taxon>
        <taxon>Foraminifera</taxon>
        <taxon>Monothalamids</taxon>
        <taxon>Reticulomyxidae</taxon>
        <taxon>Reticulomyxa</taxon>
    </lineage>
</organism>
<name>X6MML9_RETFI</name>
<sequence length="433" mass="50286">MHAQQVNEIRSQHIEAQDNTRKEWMKAKEASEETLKTQCKSLEKQLSELFEKHQLVTSEKKQLETKYLTLCGDHKHVQEGCQNNNEALKALRGEVKTLESVKFEQEKQIHTYALQFAALQQQVKDKNEICHHNEMLARVAQEQKVLLYTYIYIHIYISKKKTRECVKEINKGNAIISRLQNELRLSKSESKRMEQQLVVIQNDLDSDRTKHQSLSQDLLKKENTIDELRKEVESLKHTLTSCKEKLEQAHQAIESNQRVIAYLNKQVHEKQLGGNVFAQSHTKHLTSLHVAHPSSSNPLYTHNSFQHDAFLRNRCHPQNLAGESTATSFQKKNIYIYIYIDYTYTKNNYLMDTASPLLSGLPSFRGALDTHGYPSVSPMFPHLLRILVIQAKEKMLISMKLQTNQSALILIDYNFAFIFNFFCKLCLFNFFGT</sequence>
<dbReference type="AlphaFoldDB" id="X6MML9"/>
<evidence type="ECO:0000256" key="2">
    <source>
        <dbReference type="SAM" id="MobiDB-lite"/>
    </source>
</evidence>